<reference evidence="1 2" key="1">
    <citation type="submission" date="2016-02" db="EMBL/GenBank/DDBJ databases">
        <title>Ulvibacter sp. LPB0005, isolated from Thais luteostoma.</title>
        <authorList>
            <person name="Shin S.-K."/>
            <person name="Yi H."/>
        </authorList>
    </citation>
    <scope>NUCLEOTIDE SEQUENCE [LARGE SCALE GENOMIC DNA]</scope>
    <source>
        <strain evidence="1 2">LPB0005</strain>
    </source>
</reference>
<evidence type="ECO:0000313" key="1">
    <source>
        <dbReference type="EMBL" id="OAB80583.1"/>
    </source>
</evidence>
<proteinExistence type="predicted"/>
<name>A0A167JE54_9FLAO</name>
<protein>
    <submittedName>
        <fullName evidence="1">Uncharacterized protein</fullName>
    </submittedName>
</protein>
<accession>A0A167JE54</accession>
<dbReference type="AlphaFoldDB" id="A0A167JE54"/>
<organism evidence="1 2">
    <name type="scientific">Cochleicola gelatinilyticus</name>
    <dbReference type="NCBI Taxonomy" id="1763537"/>
    <lineage>
        <taxon>Bacteria</taxon>
        <taxon>Pseudomonadati</taxon>
        <taxon>Bacteroidota</taxon>
        <taxon>Flavobacteriia</taxon>
        <taxon>Flavobacteriales</taxon>
        <taxon>Flavobacteriaceae</taxon>
        <taxon>Cochleicola</taxon>
    </lineage>
</organism>
<keyword evidence="2" id="KW-1185">Reference proteome</keyword>
<gene>
    <name evidence="1" type="ORF">ULVI_07595</name>
</gene>
<dbReference type="EMBL" id="LRXL01000026">
    <property type="protein sequence ID" value="OAB80583.1"/>
    <property type="molecule type" value="Genomic_DNA"/>
</dbReference>
<comment type="caution">
    <text evidence="1">The sequence shown here is derived from an EMBL/GenBank/DDBJ whole genome shotgun (WGS) entry which is preliminary data.</text>
</comment>
<dbReference type="STRING" id="1763537.ULVI_07595"/>
<sequence length="227" mass="26442">MTLCTVSGQNYTNSNLDIFNQVHLATGLTYNNNPIETYDGSPYMNDNFLEGKIYLNDSLVEQRVLLRHNIYTDDMEVKAPFRGDTKEKYSALFKDESVSAEILFQKYQYFPNFDNESNGARGAYLIIINKGAPYTLLQKNDVIFRPEIVAKTPYDEERDAFFEQIKTYYLLNTDGTMTAAPTSKSKWFRLFENHKSDLKKFFKQNDINFDEKQDVTKLVNFINQLTK</sequence>
<evidence type="ECO:0000313" key="2">
    <source>
        <dbReference type="Proteomes" id="UP000077013"/>
    </source>
</evidence>
<dbReference type="Proteomes" id="UP000077013">
    <property type="component" value="Unassembled WGS sequence"/>
</dbReference>